<dbReference type="Proteomes" id="UP000199087">
    <property type="component" value="Unassembled WGS sequence"/>
</dbReference>
<keyword evidence="4" id="KW-1185">Reference proteome</keyword>
<evidence type="ECO:0000313" key="3">
    <source>
        <dbReference type="EMBL" id="CRK85096.1"/>
    </source>
</evidence>
<dbReference type="PANTHER" id="PTHR48107:SF16">
    <property type="entry name" value="NADPH-DEPENDENT ALDEHYDE REDUCTASE 1, CHLOROPLASTIC"/>
    <property type="match status" value="1"/>
</dbReference>
<proteinExistence type="inferred from homology"/>
<dbReference type="FunFam" id="3.40.50.720:FF:000084">
    <property type="entry name" value="Short-chain dehydrogenase reductase"/>
    <property type="match status" value="1"/>
</dbReference>
<evidence type="ECO:0000313" key="4">
    <source>
        <dbReference type="Proteomes" id="UP000199087"/>
    </source>
</evidence>
<accession>A0A0U1P4F3</accession>
<reference evidence="4" key="1">
    <citation type="submission" date="2015-05" db="EMBL/GenBank/DDBJ databases">
        <authorList>
            <person name="Urmite Genomes"/>
        </authorList>
    </citation>
    <scope>NUCLEOTIDE SEQUENCE [LARGE SCALE GENOMIC DNA]</scope>
    <source>
        <strain evidence="4">LF1</strain>
    </source>
</reference>
<name>A0A0U1P4F3_9BACI</name>
<dbReference type="EMBL" id="CVRB01000006">
    <property type="protein sequence ID" value="CRK85096.1"/>
    <property type="molecule type" value="Genomic_DNA"/>
</dbReference>
<dbReference type="Gene3D" id="3.40.50.720">
    <property type="entry name" value="NAD(P)-binding Rossmann-like Domain"/>
    <property type="match status" value="1"/>
</dbReference>
<protein>
    <submittedName>
        <fullName evidence="3">Short chain dehydrogenase/reductase oxidoreductase</fullName>
    </submittedName>
</protein>
<dbReference type="InterPro" id="IPR020904">
    <property type="entry name" value="Sc_DH/Rdtase_CS"/>
</dbReference>
<dbReference type="Pfam" id="PF13561">
    <property type="entry name" value="adh_short_C2"/>
    <property type="match status" value="1"/>
</dbReference>
<dbReference type="InterPro" id="IPR036291">
    <property type="entry name" value="NAD(P)-bd_dom_sf"/>
</dbReference>
<dbReference type="GO" id="GO:0016614">
    <property type="term" value="F:oxidoreductase activity, acting on CH-OH group of donors"/>
    <property type="evidence" value="ECO:0007669"/>
    <property type="project" value="UniProtKB-ARBA"/>
</dbReference>
<dbReference type="CDD" id="cd05355">
    <property type="entry name" value="SDR_c1"/>
    <property type="match status" value="1"/>
</dbReference>
<dbReference type="AlphaFoldDB" id="A0A0U1P4F3"/>
<dbReference type="RefSeq" id="WP_090639760.1">
    <property type="nucleotide sequence ID" value="NZ_CVRB01000006.1"/>
</dbReference>
<dbReference type="PANTHER" id="PTHR48107">
    <property type="entry name" value="NADPH-DEPENDENT ALDEHYDE REDUCTASE-LIKE PROTEIN, CHLOROPLASTIC-RELATED"/>
    <property type="match status" value="1"/>
</dbReference>
<dbReference type="STRING" id="1499688.BN000_05156"/>
<evidence type="ECO:0000256" key="1">
    <source>
        <dbReference type="ARBA" id="ARBA00006484"/>
    </source>
</evidence>
<dbReference type="SUPFAM" id="SSF51735">
    <property type="entry name" value="NAD(P)-binding Rossmann-fold domains"/>
    <property type="match status" value="1"/>
</dbReference>
<comment type="similarity">
    <text evidence="1">Belongs to the short-chain dehydrogenases/reductases (SDR) family.</text>
</comment>
<organism evidence="3 4">
    <name type="scientific">Neobacillus massiliamazoniensis</name>
    <dbReference type="NCBI Taxonomy" id="1499688"/>
    <lineage>
        <taxon>Bacteria</taxon>
        <taxon>Bacillati</taxon>
        <taxon>Bacillota</taxon>
        <taxon>Bacilli</taxon>
        <taxon>Bacillales</taxon>
        <taxon>Bacillaceae</taxon>
        <taxon>Neobacillus</taxon>
    </lineage>
</organism>
<dbReference type="InterPro" id="IPR002347">
    <property type="entry name" value="SDR_fam"/>
</dbReference>
<dbReference type="PRINTS" id="PR00080">
    <property type="entry name" value="SDRFAMILY"/>
</dbReference>
<dbReference type="PRINTS" id="PR00081">
    <property type="entry name" value="GDHRDH"/>
</dbReference>
<sequence>MGFPPQQQCKPGIESIMIPRPIFDNPNYKPAGKLMNKVALITGGDSGIGRAVAVTFAKEGADIAISYLCEHSDANETQFYVQKYGRRCITIPGDIGYEQPCQQAVMQTIHQFGRIDILVNNAGVVYVRNSLLDVDSQQRATTFHTNVFSQFILTQAALPYMKSGSSIINTTSISAYLGQPYAIDYSASKGAIVSFTRSLSLSLASQGIRVNGVAPGPIWTPLIPSSVPPEQIVTYGDNVPMRRAGQPFEVAPAYVFLASDDASYITGQILHVNGGEIVNG</sequence>
<dbReference type="PROSITE" id="PS00061">
    <property type="entry name" value="ADH_SHORT"/>
    <property type="match status" value="1"/>
</dbReference>
<dbReference type="OrthoDB" id="9803333at2"/>
<keyword evidence="2" id="KW-0560">Oxidoreductase</keyword>
<evidence type="ECO:0000256" key="2">
    <source>
        <dbReference type="ARBA" id="ARBA00023002"/>
    </source>
</evidence>
<dbReference type="GO" id="GO:0008206">
    <property type="term" value="P:bile acid metabolic process"/>
    <property type="evidence" value="ECO:0007669"/>
    <property type="project" value="UniProtKB-ARBA"/>
</dbReference>
<gene>
    <name evidence="3" type="ORF">BN000_05156</name>
</gene>